<name>A0ABN8IJ07_9NEOP</name>
<sequence length="70" mass="8205">MSPHWLCDVTLLTVRAVSLTHILCNCARLRYVDAIRDAEPRRAVPWDRRTRFHVKNRCLHAPLTNVISIR</sequence>
<accession>A0ABN8IJ07</accession>
<dbReference type="Proteomes" id="UP000837857">
    <property type="component" value="Chromosome 23"/>
</dbReference>
<keyword evidence="2" id="KW-1185">Reference proteome</keyword>
<protein>
    <recommendedName>
        <fullName evidence="3">Secreted protein</fullName>
    </recommendedName>
</protein>
<evidence type="ECO:0000313" key="1">
    <source>
        <dbReference type="EMBL" id="CAH2056369.1"/>
    </source>
</evidence>
<feature type="non-terminal residue" evidence="1">
    <location>
        <position position="70"/>
    </location>
</feature>
<evidence type="ECO:0008006" key="3">
    <source>
        <dbReference type="Google" id="ProtNLM"/>
    </source>
</evidence>
<organism evidence="1 2">
    <name type="scientific">Iphiclides podalirius</name>
    <name type="common">scarce swallowtail</name>
    <dbReference type="NCBI Taxonomy" id="110791"/>
    <lineage>
        <taxon>Eukaryota</taxon>
        <taxon>Metazoa</taxon>
        <taxon>Ecdysozoa</taxon>
        <taxon>Arthropoda</taxon>
        <taxon>Hexapoda</taxon>
        <taxon>Insecta</taxon>
        <taxon>Pterygota</taxon>
        <taxon>Neoptera</taxon>
        <taxon>Endopterygota</taxon>
        <taxon>Lepidoptera</taxon>
        <taxon>Glossata</taxon>
        <taxon>Ditrysia</taxon>
        <taxon>Papilionoidea</taxon>
        <taxon>Papilionidae</taxon>
        <taxon>Papilioninae</taxon>
        <taxon>Iphiclides</taxon>
    </lineage>
</organism>
<evidence type="ECO:0000313" key="2">
    <source>
        <dbReference type="Proteomes" id="UP000837857"/>
    </source>
</evidence>
<gene>
    <name evidence="1" type="ORF">IPOD504_LOCUS9601</name>
</gene>
<dbReference type="EMBL" id="OW152835">
    <property type="protein sequence ID" value="CAH2056369.1"/>
    <property type="molecule type" value="Genomic_DNA"/>
</dbReference>
<proteinExistence type="predicted"/>
<reference evidence="1" key="1">
    <citation type="submission" date="2022-03" db="EMBL/GenBank/DDBJ databases">
        <authorList>
            <person name="Martin H S."/>
        </authorList>
    </citation>
    <scope>NUCLEOTIDE SEQUENCE</scope>
</reference>